<protein>
    <submittedName>
        <fullName evidence="1">Uncharacterized protein</fullName>
    </submittedName>
</protein>
<sequence>MLFPVIVPSEVSQSVLWRTLLPANVVTAPFYTGQNQSHLDANVDACPDQAKTWSPEASTYSRMYERLFQSLK</sequence>
<dbReference type="EMBL" id="LT853693">
    <property type="protein sequence ID" value="SMQ47688.1"/>
    <property type="molecule type" value="Genomic_DNA"/>
</dbReference>
<gene>
    <name evidence="1" type="ORF">ZT3D7_G2836</name>
</gene>
<evidence type="ECO:0000313" key="2">
    <source>
        <dbReference type="Proteomes" id="UP000215127"/>
    </source>
</evidence>
<reference evidence="1 2" key="1">
    <citation type="submission" date="2016-06" db="EMBL/GenBank/DDBJ databases">
        <authorList>
            <person name="Kjaerup R.B."/>
            <person name="Dalgaard T.S."/>
            <person name="Juul-Madsen H.R."/>
        </authorList>
    </citation>
    <scope>NUCLEOTIDE SEQUENCE [LARGE SCALE GENOMIC DNA]</scope>
</reference>
<keyword evidence="2" id="KW-1185">Reference proteome</keyword>
<accession>A0A1X7RJV8</accession>
<dbReference type="AlphaFoldDB" id="A0A1X7RJV8"/>
<organism evidence="1 2">
    <name type="scientific">Zymoseptoria tritici (strain ST99CH_3D7)</name>
    <dbReference type="NCBI Taxonomy" id="1276538"/>
    <lineage>
        <taxon>Eukaryota</taxon>
        <taxon>Fungi</taxon>
        <taxon>Dikarya</taxon>
        <taxon>Ascomycota</taxon>
        <taxon>Pezizomycotina</taxon>
        <taxon>Dothideomycetes</taxon>
        <taxon>Dothideomycetidae</taxon>
        <taxon>Mycosphaerellales</taxon>
        <taxon>Mycosphaerellaceae</taxon>
        <taxon>Zymoseptoria</taxon>
    </lineage>
</organism>
<dbReference type="Proteomes" id="UP000215127">
    <property type="component" value="Chromosome 2"/>
</dbReference>
<proteinExistence type="predicted"/>
<name>A0A1X7RJV8_ZYMT9</name>
<evidence type="ECO:0000313" key="1">
    <source>
        <dbReference type="EMBL" id="SMQ47688.1"/>
    </source>
</evidence>